<protein>
    <recommendedName>
        <fullName evidence="3">DDE-1 domain-containing protein</fullName>
    </recommendedName>
</protein>
<evidence type="ECO:0008006" key="3">
    <source>
        <dbReference type="Google" id="ProtNLM"/>
    </source>
</evidence>
<organism evidence="1 2">
    <name type="scientific">Choiromyces venosus 120613-1</name>
    <dbReference type="NCBI Taxonomy" id="1336337"/>
    <lineage>
        <taxon>Eukaryota</taxon>
        <taxon>Fungi</taxon>
        <taxon>Dikarya</taxon>
        <taxon>Ascomycota</taxon>
        <taxon>Pezizomycotina</taxon>
        <taxon>Pezizomycetes</taxon>
        <taxon>Pezizales</taxon>
        <taxon>Tuberaceae</taxon>
        <taxon>Choiromyces</taxon>
    </lineage>
</organism>
<reference evidence="1 2" key="1">
    <citation type="journal article" date="2018" name="Nat. Ecol. Evol.">
        <title>Pezizomycetes genomes reveal the molecular basis of ectomycorrhizal truffle lifestyle.</title>
        <authorList>
            <person name="Murat C."/>
            <person name="Payen T."/>
            <person name="Noel B."/>
            <person name="Kuo A."/>
            <person name="Morin E."/>
            <person name="Chen J."/>
            <person name="Kohler A."/>
            <person name="Krizsan K."/>
            <person name="Balestrini R."/>
            <person name="Da Silva C."/>
            <person name="Montanini B."/>
            <person name="Hainaut M."/>
            <person name="Levati E."/>
            <person name="Barry K.W."/>
            <person name="Belfiori B."/>
            <person name="Cichocki N."/>
            <person name="Clum A."/>
            <person name="Dockter R.B."/>
            <person name="Fauchery L."/>
            <person name="Guy J."/>
            <person name="Iotti M."/>
            <person name="Le Tacon F."/>
            <person name="Lindquist E.A."/>
            <person name="Lipzen A."/>
            <person name="Malagnac F."/>
            <person name="Mello A."/>
            <person name="Molinier V."/>
            <person name="Miyauchi S."/>
            <person name="Poulain J."/>
            <person name="Riccioni C."/>
            <person name="Rubini A."/>
            <person name="Sitrit Y."/>
            <person name="Splivallo R."/>
            <person name="Traeger S."/>
            <person name="Wang M."/>
            <person name="Zifcakova L."/>
            <person name="Wipf D."/>
            <person name="Zambonelli A."/>
            <person name="Paolocci F."/>
            <person name="Nowrousian M."/>
            <person name="Ottonello S."/>
            <person name="Baldrian P."/>
            <person name="Spatafora J.W."/>
            <person name="Henrissat B."/>
            <person name="Nagy L.G."/>
            <person name="Aury J.M."/>
            <person name="Wincker P."/>
            <person name="Grigoriev I.V."/>
            <person name="Bonfante P."/>
            <person name="Martin F.M."/>
        </authorList>
    </citation>
    <scope>NUCLEOTIDE SEQUENCE [LARGE SCALE GENOMIC DNA]</scope>
    <source>
        <strain evidence="1 2">120613-1</strain>
    </source>
</reference>
<gene>
    <name evidence="1" type="ORF">L873DRAFT_1632020</name>
</gene>
<name>A0A3N4K4C6_9PEZI</name>
<keyword evidence="2" id="KW-1185">Reference proteome</keyword>
<sequence>ERWWDSDKMLNQVIIKVILIFEKAFPSHISIFAFDNLSSHACKVSDTLVA</sequence>
<proteinExistence type="predicted"/>
<feature type="non-terminal residue" evidence="1">
    <location>
        <position position="50"/>
    </location>
</feature>
<feature type="non-terminal residue" evidence="1">
    <location>
        <position position="1"/>
    </location>
</feature>
<dbReference type="AlphaFoldDB" id="A0A3N4K4C6"/>
<evidence type="ECO:0000313" key="2">
    <source>
        <dbReference type="Proteomes" id="UP000276215"/>
    </source>
</evidence>
<dbReference type="Proteomes" id="UP000276215">
    <property type="component" value="Unassembled WGS sequence"/>
</dbReference>
<dbReference type="EMBL" id="ML120353">
    <property type="protein sequence ID" value="RPB05430.1"/>
    <property type="molecule type" value="Genomic_DNA"/>
</dbReference>
<evidence type="ECO:0000313" key="1">
    <source>
        <dbReference type="EMBL" id="RPB05430.1"/>
    </source>
</evidence>
<accession>A0A3N4K4C6</accession>
<dbReference type="OrthoDB" id="10044727at2759"/>